<dbReference type="Proteomes" id="UP001476247">
    <property type="component" value="Unassembled WGS sequence"/>
</dbReference>
<feature type="region of interest" description="Disordered" evidence="5">
    <location>
        <begin position="871"/>
        <end position="891"/>
    </location>
</feature>
<gene>
    <name evidence="7" type="ORF">HPULCUR_007716</name>
</gene>
<feature type="coiled-coil region" evidence="4">
    <location>
        <begin position="900"/>
        <end position="1000"/>
    </location>
</feature>
<feature type="compositionally biased region" description="Low complexity" evidence="5">
    <location>
        <begin position="877"/>
        <end position="891"/>
    </location>
</feature>
<dbReference type="EMBL" id="BAABUJ010000022">
    <property type="protein sequence ID" value="GAA5802253.1"/>
    <property type="molecule type" value="Genomic_DNA"/>
</dbReference>
<protein>
    <recommendedName>
        <fullName evidence="6">TATA element modulatory factor 1 TATA binding domain-containing protein</fullName>
    </recommendedName>
</protein>
<dbReference type="PANTHER" id="PTHR46515:SF1">
    <property type="entry name" value="TATA ELEMENT MODULATORY FACTOR"/>
    <property type="match status" value="1"/>
</dbReference>
<evidence type="ECO:0000256" key="3">
    <source>
        <dbReference type="ARBA" id="ARBA00023054"/>
    </source>
</evidence>
<feature type="domain" description="TATA element modulatory factor 1 TATA binding" evidence="6">
    <location>
        <begin position="888"/>
        <end position="1000"/>
    </location>
</feature>
<comment type="subcellular location">
    <subcellularLocation>
        <location evidence="1">Golgi apparatus</location>
    </subcellularLocation>
</comment>
<evidence type="ECO:0000313" key="8">
    <source>
        <dbReference type="Proteomes" id="UP001476247"/>
    </source>
</evidence>
<proteinExistence type="predicted"/>
<feature type="region of interest" description="Disordered" evidence="5">
    <location>
        <begin position="384"/>
        <end position="415"/>
    </location>
</feature>
<dbReference type="Pfam" id="PF12329">
    <property type="entry name" value="TMF_DNA_bd"/>
    <property type="match status" value="1"/>
</dbReference>
<reference evidence="7 8" key="1">
    <citation type="submission" date="2024-04" db="EMBL/GenBank/DDBJ databases">
        <title>genome sequences of Mucor flavus KT1a and Helicostylum pulchrum KT1b strains isolation_sourced from the surface of a dry-aged beef.</title>
        <authorList>
            <person name="Toyotome T."/>
            <person name="Hosono M."/>
            <person name="Torimaru M."/>
            <person name="Fukuda K."/>
            <person name="Mikami N."/>
        </authorList>
    </citation>
    <scope>NUCLEOTIDE SEQUENCE [LARGE SCALE GENOMIC DNA]</scope>
    <source>
        <strain evidence="7 8">KT1b</strain>
    </source>
</reference>
<dbReference type="PANTHER" id="PTHR46515">
    <property type="entry name" value="TATA ELEMENT MODULATORY FACTOR TMF1"/>
    <property type="match status" value="1"/>
</dbReference>
<feature type="coiled-coil region" evidence="4">
    <location>
        <begin position="622"/>
        <end position="871"/>
    </location>
</feature>
<organism evidence="7 8">
    <name type="scientific">Helicostylum pulchrum</name>
    <dbReference type="NCBI Taxonomy" id="562976"/>
    <lineage>
        <taxon>Eukaryota</taxon>
        <taxon>Fungi</taxon>
        <taxon>Fungi incertae sedis</taxon>
        <taxon>Mucoromycota</taxon>
        <taxon>Mucoromycotina</taxon>
        <taxon>Mucoromycetes</taxon>
        <taxon>Mucorales</taxon>
        <taxon>Mucorineae</taxon>
        <taxon>Mucoraceae</taxon>
        <taxon>Helicostylum</taxon>
    </lineage>
</organism>
<evidence type="ECO:0000256" key="1">
    <source>
        <dbReference type="ARBA" id="ARBA00004555"/>
    </source>
</evidence>
<keyword evidence="3 4" id="KW-0175">Coiled coil</keyword>
<evidence type="ECO:0000256" key="2">
    <source>
        <dbReference type="ARBA" id="ARBA00023034"/>
    </source>
</evidence>
<feature type="region of interest" description="Disordered" evidence="5">
    <location>
        <begin position="197"/>
        <end position="256"/>
    </location>
</feature>
<dbReference type="InterPro" id="IPR022091">
    <property type="entry name" value="TMF_TATA-bd"/>
</dbReference>
<evidence type="ECO:0000256" key="4">
    <source>
        <dbReference type="SAM" id="Coils"/>
    </source>
</evidence>
<evidence type="ECO:0000259" key="6">
    <source>
        <dbReference type="Pfam" id="PF12325"/>
    </source>
</evidence>
<sequence>MRSIHRIPYFDFDKHNEVNHLINPLKKAFKIGELNLVKKTIRDMKNAHFYKGTLFTSVEFRLLDILEYITQLCSTNENDPITHWTRIFDILFRGTNVKLTNRTSKDFFPIGVQIVDYSGYLYSIRKYNGVQVASQVCGSDIYIPRTVKEFSSFLYNGHVLEKLCSLEMSGFFGSNDSKSRWGGLLKQAISNVETTFDSLLEQPQPSSTTSNKDTETETYMDPISGMVTTIERPRTAPPQPQPTKTTEKVLVESRSSTDLSSRLAAVMEKKKNAASRSVQQNDTTAVIEKTFIETAVVEKLPIEEETAVVEKPVVAVTAVVEKLPIEEETAVVEKPVVAVTAVVEKKPVVADTVVVEKKPINDTKEENAVIIENVQQAVEPVAEEIEVEETEKEPKVDEPVVKEPTEPPAQATDEEPVLPPVAIETKLAHDAKDLILEQRETQLLQAMETIAKLHDQMHQLQEESDTKEQDLKSHIHQLESQESSPANMTKTIKRLETTLEELKKQSADKDEKILGLMQEGEKLSKVELRHSNLIKKLRLEKQDSDKLTLELQKKLEKVTSDLTQATERGTKQSETEKRLQDSVKLLSDLTEQQTKHINQLESEKITRTKKQTETEVALKNALDSMEEERVKAKFDAEQVNAAALEKEIKANDRLHKELTKLKQDAESLETKLRQEMRELQIVLQTTEEQAGVREDDLRKEVNDLQTKLQRADSQMVDISTSVEEATAPLLRQIEELQTQHAIAIKNRDQTEQSMIIRMQIAETEHKKALEKEEKLQLSIDSLHQRLEQSNLDLEKAQSQVDKLKQQIEQDEVKITQLKEQNQRLISEKNQLLEQKVKEQEVLKSQYQRLMKERLNEEKKQFELKLKSERSAAVAANDDSSTRSSFDSNSTSTPVISSIITERLQANIRQLENQLNFYQTQLQSSSQTRDELSDEILCMSQELDTLRKQLKKSNQVETQYQELNARYQTLLELLGERTEEVEELKADLADVKEMYKSQILELVQLNK</sequence>
<evidence type="ECO:0000313" key="7">
    <source>
        <dbReference type="EMBL" id="GAA5802253.1"/>
    </source>
</evidence>
<accession>A0ABP9Y6M4</accession>
<dbReference type="InterPro" id="IPR022092">
    <property type="entry name" value="TMF_DNA-bd"/>
</dbReference>
<keyword evidence="8" id="KW-1185">Reference proteome</keyword>
<evidence type="ECO:0000256" key="5">
    <source>
        <dbReference type="SAM" id="MobiDB-lite"/>
    </source>
</evidence>
<name>A0ABP9Y6M4_9FUNG</name>
<dbReference type="InterPro" id="IPR052602">
    <property type="entry name" value="Growth_transcription_reg"/>
</dbReference>
<feature type="compositionally biased region" description="Polar residues" evidence="5">
    <location>
        <begin position="197"/>
        <end position="211"/>
    </location>
</feature>
<comment type="caution">
    <text evidence="7">The sequence shown here is derived from an EMBL/GenBank/DDBJ whole genome shotgun (WGS) entry which is preliminary data.</text>
</comment>
<dbReference type="Pfam" id="PF12325">
    <property type="entry name" value="TMF_TATA_bd"/>
    <property type="match status" value="1"/>
</dbReference>
<keyword evidence="2" id="KW-0333">Golgi apparatus</keyword>
<feature type="compositionally biased region" description="Basic and acidic residues" evidence="5">
    <location>
        <begin position="392"/>
        <end position="405"/>
    </location>
</feature>
<feature type="coiled-coil region" evidence="4">
    <location>
        <begin position="436"/>
        <end position="519"/>
    </location>
</feature>